<evidence type="ECO:0000313" key="6">
    <source>
        <dbReference type="EMBL" id="MBC3767376.1"/>
    </source>
</evidence>
<name>A0A8J6M6V6_9ALTE</name>
<protein>
    <submittedName>
        <fullName evidence="6">Efflux RND transporter periplasmic adaptor subunit</fullName>
    </submittedName>
</protein>
<dbReference type="GO" id="GO:0015562">
    <property type="term" value="F:efflux transmembrane transporter activity"/>
    <property type="evidence" value="ECO:0007669"/>
    <property type="project" value="TreeGrafter"/>
</dbReference>
<dbReference type="Proteomes" id="UP000601768">
    <property type="component" value="Unassembled WGS sequence"/>
</dbReference>
<dbReference type="PROSITE" id="PS51257">
    <property type="entry name" value="PROKAR_LIPOPROTEIN"/>
    <property type="match status" value="1"/>
</dbReference>
<dbReference type="PANTHER" id="PTHR30469">
    <property type="entry name" value="MULTIDRUG RESISTANCE PROTEIN MDTA"/>
    <property type="match status" value="1"/>
</dbReference>
<dbReference type="GO" id="GO:1990281">
    <property type="term" value="C:efflux pump complex"/>
    <property type="evidence" value="ECO:0007669"/>
    <property type="project" value="TreeGrafter"/>
</dbReference>
<feature type="domain" description="CzcB-like C-terminal circularly permuted SH3-like" evidence="4">
    <location>
        <begin position="334"/>
        <end position="386"/>
    </location>
</feature>
<dbReference type="Gene3D" id="2.40.420.20">
    <property type="match status" value="1"/>
</dbReference>
<comment type="caution">
    <text evidence="6">The sequence shown here is derived from an EMBL/GenBank/DDBJ whole genome shotgun (WGS) entry which is preliminary data.</text>
</comment>
<dbReference type="Pfam" id="PF25990">
    <property type="entry name" value="Beta-barrel_YknX"/>
    <property type="match status" value="1"/>
</dbReference>
<comment type="similarity">
    <text evidence="1">Belongs to the membrane fusion protein (MFP) (TC 8.A.1) family.</text>
</comment>
<feature type="chain" id="PRO_5035215287" evidence="3">
    <location>
        <begin position="20"/>
        <end position="400"/>
    </location>
</feature>
<sequence>MRLVSLIALLVALAACSEAPQQTIPTYQVAERDFRIQIPAIGELEAAEATNISSPGRRPMVISWLAEENQTVKKGQVVARFDAEQLLLDKREEQLEMMMLDSDMRKKNAEHSKDQNSLNSDEVLIGKEFNFVDAFAIDDLRLYSKLEIIDTLSNKEYLGAKDNFIDWKLNSLDEQNQSALDVLEIRKQGHEAKFKQHEQALSKLEVKAPYDGLLVYDKNWRGDKASVGQTVFPGATIAKIPNLSHMQAKVYVLDKDAIGLANGQPVEVTLEAFPDQHFNGEVKSVSGFSRTIKRGNPTKYFEVIVDLPVKAEQMQPGQKVTANINVKKAEPALIVPLQALFNQQGNNFVYVKQGQDFVKQPVSTGQKNLYFVEIVEGLSPGDNIALSEPSVQETSAGGQL</sequence>
<evidence type="ECO:0000256" key="1">
    <source>
        <dbReference type="ARBA" id="ARBA00009477"/>
    </source>
</evidence>
<dbReference type="EMBL" id="JACNEP010000017">
    <property type="protein sequence ID" value="MBC3767376.1"/>
    <property type="molecule type" value="Genomic_DNA"/>
</dbReference>
<dbReference type="NCBIfam" id="TIGR01730">
    <property type="entry name" value="RND_mfp"/>
    <property type="match status" value="1"/>
</dbReference>
<evidence type="ECO:0000259" key="5">
    <source>
        <dbReference type="Pfam" id="PF25990"/>
    </source>
</evidence>
<feature type="domain" description="YknX-like beta-barrel" evidence="5">
    <location>
        <begin position="249"/>
        <end position="324"/>
    </location>
</feature>
<dbReference type="PANTHER" id="PTHR30469:SF15">
    <property type="entry name" value="HLYD FAMILY OF SECRETION PROTEINS"/>
    <property type="match status" value="1"/>
</dbReference>
<keyword evidence="3" id="KW-0732">Signal</keyword>
<gene>
    <name evidence="6" type="ORF">H8B19_15975</name>
</gene>
<dbReference type="Pfam" id="PF25975">
    <property type="entry name" value="CzcB_C"/>
    <property type="match status" value="1"/>
</dbReference>
<proteinExistence type="inferred from homology"/>
<reference evidence="6" key="1">
    <citation type="journal article" date="2018" name="Int. J. Syst. Evol. Microbiol.">
        <title>Neptunicella marina gen. nov., sp. nov., isolated from surface seawater.</title>
        <authorList>
            <person name="Liu X."/>
            <person name="Lai Q."/>
            <person name="Du Y."/>
            <person name="Zhang X."/>
            <person name="Liu Z."/>
            <person name="Sun F."/>
            <person name="Shao Z."/>
        </authorList>
    </citation>
    <scope>NUCLEOTIDE SEQUENCE</scope>
    <source>
        <strain evidence="6">S27-2</strain>
    </source>
</reference>
<accession>A0A8J6M6V6</accession>
<evidence type="ECO:0000256" key="2">
    <source>
        <dbReference type="SAM" id="Coils"/>
    </source>
</evidence>
<dbReference type="AlphaFoldDB" id="A0A8J6M6V6"/>
<dbReference type="Gene3D" id="2.40.30.170">
    <property type="match status" value="1"/>
</dbReference>
<dbReference type="InterPro" id="IPR006143">
    <property type="entry name" value="RND_pump_MFP"/>
</dbReference>
<evidence type="ECO:0000259" key="4">
    <source>
        <dbReference type="Pfam" id="PF25975"/>
    </source>
</evidence>
<dbReference type="RefSeq" id="WP_186507897.1">
    <property type="nucleotide sequence ID" value="NZ_JACNEP010000017.1"/>
</dbReference>
<dbReference type="InterPro" id="IPR058636">
    <property type="entry name" value="Beta-barrel_YknX"/>
</dbReference>
<keyword evidence="7" id="KW-1185">Reference proteome</keyword>
<feature type="signal peptide" evidence="3">
    <location>
        <begin position="1"/>
        <end position="19"/>
    </location>
</feature>
<evidence type="ECO:0000256" key="3">
    <source>
        <dbReference type="SAM" id="SignalP"/>
    </source>
</evidence>
<feature type="coiled-coil region" evidence="2">
    <location>
        <begin position="180"/>
        <end position="207"/>
    </location>
</feature>
<reference evidence="6" key="2">
    <citation type="submission" date="2020-08" db="EMBL/GenBank/DDBJ databases">
        <authorList>
            <person name="Lai Q."/>
        </authorList>
    </citation>
    <scope>NUCLEOTIDE SEQUENCE</scope>
    <source>
        <strain evidence="6">S27-2</strain>
    </source>
</reference>
<keyword evidence="2" id="KW-0175">Coiled coil</keyword>
<organism evidence="6 7">
    <name type="scientific">Neptunicella marina</name>
    <dbReference type="NCBI Taxonomy" id="2125989"/>
    <lineage>
        <taxon>Bacteria</taxon>
        <taxon>Pseudomonadati</taxon>
        <taxon>Pseudomonadota</taxon>
        <taxon>Gammaproteobacteria</taxon>
        <taxon>Alteromonadales</taxon>
        <taxon>Alteromonadaceae</taxon>
        <taxon>Neptunicella</taxon>
    </lineage>
</organism>
<evidence type="ECO:0000313" key="7">
    <source>
        <dbReference type="Proteomes" id="UP000601768"/>
    </source>
</evidence>
<dbReference type="InterPro" id="IPR058649">
    <property type="entry name" value="CzcB_C"/>
</dbReference>